<gene>
    <name evidence="2" type="ordered locus">M5M_12575</name>
</gene>
<dbReference type="Pfam" id="PF20329">
    <property type="entry name" value="DUF6624"/>
    <property type="match status" value="1"/>
</dbReference>
<evidence type="ECO:0000313" key="3">
    <source>
        <dbReference type="Proteomes" id="UP000000466"/>
    </source>
</evidence>
<dbReference type="OrthoDB" id="2989458at2"/>
<proteinExistence type="predicted"/>
<dbReference type="InterPro" id="IPR046732">
    <property type="entry name" value="DUF6624"/>
</dbReference>
<reference evidence="2 3" key="1">
    <citation type="journal article" date="2013" name="Genome Announc.">
        <title>Complete genome sequence of Simiduia agarivorans SA1(T), a marine bacterium able to degrade a variety of polysaccharides.</title>
        <authorList>
            <person name="Lin S.Y."/>
            <person name="Shieh W.Y."/>
            <person name="Chen J.S."/>
            <person name="Tang S.L."/>
        </authorList>
    </citation>
    <scope>NUCLEOTIDE SEQUENCE [LARGE SCALE GENOMIC DNA]</scope>
    <source>
        <strain evidence="3">DSM 21679 / JCM 13881 / BCRC 17597 / SA1</strain>
    </source>
</reference>
<dbReference type="STRING" id="1117647.M5M_12575"/>
<keyword evidence="1" id="KW-0732">Signal</keyword>
<dbReference type="AlphaFoldDB" id="K4KKZ7"/>
<dbReference type="KEGG" id="saga:M5M_12575"/>
<evidence type="ECO:0000313" key="2">
    <source>
        <dbReference type="EMBL" id="AFU99671.1"/>
    </source>
</evidence>
<dbReference type="RefSeq" id="WP_015047835.1">
    <property type="nucleotide sequence ID" value="NC_018868.3"/>
</dbReference>
<feature type="chain" id="PRO_5003878408" evidence="1">
    <location>
        <begin position="21"/>
        <end position="318"/>
    </location>
</feature>
<keyword evidence="3" id="KW-1185">Reference proteome</keyword>
<name>K4KKZ7_SIMAS</name>
<dbReference type="HOGENOM" id="CLU_874048_0_0_6"/>
<feature type="signal peptide" evidence="1">
    <location>
        <begin position="1"/>
        <end position="20"/>
    </location>
</feature>
<sequence>MCRTVFILIQIFIFSIQAHANSDYWEVRAKDVFLHDKSALNIKSDIEKAYTLIETFRSRASESLPFAWQTTEFSPIMCLDANAVRQQISELELISRSDSYEQYIINRHIAKTVLSNLDSYLRDYRKEVIHELGTFSHAEELADIVAGDQGTILYFYVEHSKEFTSSSAVRQYLEYHLTQRRCEAVLAATPFFEQYLAERGWPVWSKYEKSIGEYFFTVLQHFSNRPDLMKKVQAALEQWSKNGEAEDWYYPDITDKILIQEGKPQKYGTFIRCIDGAYKAVSGVSSRANLDQIRAEYGLRPFEEELALREQKLGSCAR</sequence>
<organism evidence="2 3">
    <name type="scientific">Simiduia agarivorans (strain DSM 21679 / JCM 13881 / BCRC 17597 / SA1)</name>
    <dbReference type="NCBI Taxonomy" id="1117647"/>
    <lineage>
        <taxon>Bacteria</taxon>
        <taxon>Pseudomonadati</taxon>
        <taxon>Pseudomonadota</taxon>
        <taxon>Gammaproteobacteria</taxon>
        <taxon>Cellvibrionales</taxon>
        <taxon>Cellvibrionaceae</taxon>
        <taxon>Simiduia</taxon>
    </lineage>
</organism>
<dbReference type="EMBL" id="CP003746">
    <property type="protein sequence ID" value="AFU99671.1"/>
    <property type="molecule type" value="Genomic_DNA"/>
</dbReference>
<dbReference type="Proteomes" id="UP000000466">
    <property type="component" value="Chromosome"/>
</dbReference>
<protein>
    <submittedName>
        <fullName evidence="2">Uncharacterized protein</fullName>
    </submittedName>
</protein>
<accession>K4KKZ7</accession>
<evidence type="ECO:0000256" key="1">
    <source>
        <dbReference type="SAM" id="SignalP"/>
    </source>
</evidence>